<dbReference type="Pfam" id="PF01136">
    <property type="entry name" value="Peptidase_U32"/>
    <property type="match status" value="1"/>
</dbReference>
<comment type="cofactor">
    <cofactor evidence="1">
        <name>[4Fe-4S] cluster</name>
        <dbReference type="ChEBI" id="CHEBI:49883"/>
    </cofactor>
</comment>
<feature type="binding site" evidence="1">
    <location>
        <position position="44"/>
    </location>
    <ligand>
        <name>[4Fe-4S] cluster</name>
        <dbReference type="ChEBI" id="CHEBI:49883"/>
    </ligand>
</feature>
<comment type="caution">
    <text evidence="2">The sequence shown here is derived from an EMBL/GenBank/DDBJ whole genome shotgun (WGS) entry which is preliminary data.</text>
</comment>
<protein>
    <recommendedName>
        <fullName evidence="1">Ubiquinone biosynthesis protein UbiV</fullName>
    </recommendedName>
</protein>
<comment type="pathway">
    <text evidence="1">Cofactor biosynthesis; ubiquinone biosynthesis.</text>
</comment>
<reference evidence="2 3" key="1">
    <citation type="submission" date="2024-07" db="EMBL/GenBank/DDBJ databases">
        <title>Uliginosibacterium paludis KCTC:42655.</title>
        <authorList>
            <person name="Kim M.K."/>
        </authorList>
    </citation>
    <scope>NUCLEOTIDE SEQUENCE [LARGE SCALE GENOMIC DNA]</scope>
    <source>
        <strain evidence="2 3">KCTC 42655</strain>
    </source>
</reference>
<accession>A0ABV2CUP9</accession>
<comment type="subunit">
    <text evidence="1">Forms a heterodimer with UbiU.</text>
</comment>
<dbReference type="HAMAP" id="MF_02233">
    <property type="entry name" value="UbiV"/>
    <property type="match status" value="1"/>
</dbReference>
<gene>
    <name evidence="1" type="primary">ubiV</name>
    <name evidence="2" type="ORF">ABVT11_17590</name>
</gene>
<dbReference type="NCBIfam" id="NF011991">
    <property type="entry name" value="PRK15447.1"/>
    <property type="match status" value="1"/>
</dbReference>
<proteinExistence type="inferred from homology"/>
<comment type="similarity">
    <text evidence="1">Belongs to the peptidase U32 family. UbiV subfamily.</text>
</comment>
<feature type="binding site" evidence="1">
    <location>
        <position position="197"/>
    </location>
    <ligand>
        <name>[4Fe-4S] cluster</name>
        <dbReference type="ChEBI" id="CHEBI:49883"/>
    </ligand>
</feature>
<dbReference type="EMBL" id="JBEWLZ010000014">
    <property type="protein sequence ID" value="MET1491656.1"/>
    <property type="molecule type" value="Genomic_DNA"/>
</dbReference>
<keyword evidence="1" id="KW-0411">Iron-sulfur</keyword>
<sequence>MSDTRMKLTLGPLLYFWPREATLAFYRDAADWALDTIHLGEVVCSRRQQLRLDDWIGLARELAQSGKEVVLSCQALLESESEMKSLRRLCNNGEFLVEANDLGAVGVLRSAGIEHWIAGPHLNIYNLATLRLFAGMGAKRWVASIETGRDKLATLLADAPAIETEVFAWGRMPLAFSARCFTARHFNLKKDDCQFRCLEFPDGLALDTREGQHFLAINGIQTQSGATQALLPHLLREQPAGVTHLRISPQSAHTAEVVALHRAALDGEAVNTSRLQALAPSELCDGYWRGEAGILQEALASA</sequence>
<keyword evidence="1" id="KW-0479">Metal-binding</keyword>
<organism evidence="2 3">
    <name type="scientific">Uliginosibacterium paludis</name>
    <dbReference type="NCBI Taxonomy" id="1615952"/>
    <lineage>
        <taxon>Bacteria</taxon>
        <taxon>Pseudomonadati</taxon>
        <taxon>Pseudomonadota</taxon>
        <taxon>Betaproteobacteria</taxon>
        <taxon>Rhodocyclales</taxon>
        <taxon>Zoogloeaceae</taxon>
        <taxon>Uliginosibacterium</taxon>
    </lineage>
</organism>
<keyword evidence="1" id="KW-0831">Ubiquinone biosynthesis</keyword>
<evidence type="ECO:0000313" key="3">
    <source>
        <dbReference type="Proteomes" id="UP001548590"/>
    </source>
</evidence>
<name>A0ABV2CUP9_9RHOO</name>
<keyword evidence="3" id="KW-1185">Reference proteome</keyword>
<comment type="function">
    <text evidence="1">Required for O(2)-independent ubiquinone (coenzyme Q) biosynthesis. Together with UbiU, is essential for the C6-hydroxylation reaction in the oxygen-independent ubiquinone biosynthesis pathway.</text>
</comment>
<evidence type="ECO:0000256" key="1">
    <source>
        <dbReference type="HAMAP-Rule" id="MF_02233"/>
    </source>
</evidence>
<dbReference type="PANTHER" id="PTHR30217:SF11">
    <property type="entry name" value="UBIQUINONE BIOSYNTHESIS PROTEIN UBIV"/>
    <property type="match status" value="1"/>
</dbReference>
<keyword evidence="1" id="KW-0408">Iron</keyword>
<evidence type="ECO:0000313" key="2">
    <source>
        <dbReference type="EMBL" id="MET1491656.1"/>
    </source>
</evidence>
<dbReference type="InterPro" id="IPR001539">
    <property type="entry name" value="Peptidase_U32"/>
</dbReference>
<dbReference type="Proteomes" id="UP001548590">
    <property type="component" value="Unassembled WGS sequence"/>
</dbReference>
<dbReference type="RefSeq" id="WP_345928244.1">
    <property type="nucleotide sequence ID" value="NZ_JBDIVF010000005.1"/>
</dbReference>
<dbReference type="InterPro" id="IPR043693">
    <property type="entry name" value="UbiV"/>
</dbReference>
<dbReference type="InterPro" id="IPR051454">
    <property type="entry name" value="RNA/ubiquinone_mod_enzymes"/>
</dbReference>
<keyword evidence="1" id="KW-0004">4Fe-4S</keyword>
<feature type="binding site" evidence="1">
    <location>
        <position position="180"/>
    </location>
    <ligand>
        <name>[4Fe-4S] cluster</name>
        <dbReference type="ChEBI" id="CHEBI:49883"/>
    </ligand>
</feature>
<feature type="binding site" evidence="1">
    <location>
        <position position="193"/>
    </location>
    <ligand>
        <name>[4Fe-4S] cluster</name>
        <dbReference type="ChEBI" id="CHEBI:49883"/>
    </ligand>
</feature>
<dbReference type="PANTHER" id="PTHR30217">
    <property type="entry name" value="PEPTIDASE U32 FAMILY"/>
    <property type="match status" value="1"/>
</dbReference>